<reference evidence="2 3" key="1">
    <citation type="submission" date="2020-01" db="EMBL/GenBank/DDBJ databases">
        <title>Genomes of bacteria type strains.</title>
        <authorList>
            <person name="Chen J."/>
            <person name="Zhu S."/>
            <person name="Yang J."/>
        </authorList>
    </citation>
    <scope>NUCLEOTIDE SEQUENCE [LARGE SCALE GENOMIC DNA]</scope>
    <source>
        <strain evidence="2 3">DSM 16655</strain>
    </source>
</reference>
<feature type="transmembrane region" description="Helical" evidence="1">
    <location>
        <begin position="7"/>
        <end position="31"/>
    </location>
</feature>
<keyword evidence="3" id="KW-1185">Reference proteome</keyword>
<feature type="transmembrane region" description="Helical" evidence="1">
    <location>
        <begin position="37"/>
        <end position="58"/>
    </location>
</feature>
<name>A0ABT1CXM7_9HYPH</name>
<protein>
    <submittedName>
        <fullName evidence="2">Uncharacterized protein</fullName>
    </submittedName>
</protein>
<evidence type="ECO:0000313" key="3">
    <source>
        <dbReference type="Proteomes" id="UP001320715"/>
    </source>
</evidence>
<organism evidence="2 3">
    <name type="scientific">Hoeflea alexandrii</name>
    <dbReference type="NCBI Taxonomy" id="288436"/>
    <lineage>
        <taxon>Bacteria</taxon>
        <taxon>Pseudomonadati</taxon>
        <taxon>Pseudomonadota</taxon>
        <taxon>Alphaproteobacteria</taxon>
        <taxon>Hyphomicrobiales</taxon>
        <taxon>Rhizobiaceae</taxon>
        <taxon>Hoeflea</taxon>
    </lineage>
</organism>
<comment type="caution">
    <text evidence="2">The sequence shown here is derived from an EMBL/GenBank/DDBJ whole genome shotgun (WGS) entry which is preliminary data.</text>
</comment>
<dbReference type="EMBL" id="JAAAML010000005">
    <property type="protein sequence ID" value="MCO6410954.1"/>
    <property type="molecule type" value="Genomic_DNA"/>
</dbReference>
<keyword evidence="1" id="KW-1133">Transmembrane helix</keyword>
<accession>A0ABT1CXM7</accession>
<keyword evidence="1" id="KW-0472">Membrane</keyword>
<gene>
    <name evidence="2" type="ORF">GTW23_22450</name>
</gene>
<evidence type="ECO:0000256" key="1">
    <source>
        <dbReference type="SAM" id="Phobius"/>
    </source>
</evidence>
<dbReference type="Proteomes" id="UP001320715">
    <property type="component" value="Unassembled WGS sequence"/>
</dbReference>
<proteinExistence type="predicted"/>
<dbReference type="RefSeq" id="WP_252917586.1">
    <property type="nucleotide sequence ID" value="NZ_JAAAML010000005.1"/>
</dbReference>
<evidence type="ECO:0000313" key="2">
    <source>
        <dbReference type="EMBL" id="MCO6410954.1"/>
    </source>
</evidence>
<keyword evidence="1" id="KW-0812">Transmembrane</keyword>
<sequence length="68" mass="7350">MLPRIGLFVVAVSAAYLALAIVFGVYCLVGGHNMMEALYGEFATYFLALVTGAVWLLANGQQLNPKRD</sequence>